<feature type="chain" id="PRO_5040872985" evidence="7">
    <location>
        <begin position="19"/>
        <end position="200"/>
    </location>
</feature>
<feature type="compositionally biased region" description="Basic residues" evidence="6">
    <location>
        <begin position="185"/>
        <end position="200"/>
    </location>
</feature>
<proteinExistence type="predicted"/>
<keyword evidence="1" id="KW-0540">Nuclease</keyword>
<evidence type="ECO:0000256" key="6">
    <source>
        <dbReference type="SAM" id="MobiDB-lite"/>
    </source>
</evidence>
<keyword evidence="7" id="KW-0732">Signal</keyword>
<dbReference type="AlphaFoldDB" id="A0A9W5YQ48"/>
<sequence length="200" mass="21360">MLFLKPTILLALALTAVASPIAYPTTDAGVGLVGRAQKKDVDCDGKRFTVADINNAIKQARLVQNEKDNGVGGYGKYPETYNNNEGFFNSPSQLYEYPLVSGTFSGKKGPRPGLYRVIMNEKYNYMGSVYHLKDGSNVFMQCINVEDRSTTTATTTTTTTTTKATAKATTKASSSKSGSKSGGKSGKKSGKKTGTKNGTH</sequence>
<organism evidence="8 9">
    <name type="scientific">Aspergillus brasiliensis</name>
    <dbReference type="NCBI Taxonomy" id="319629"/>
    <lineage>
        <taxon>Eukaryota</taxon>
        <taxon>Fungi</taxon>
        <taxon>Dikarya</taxon>
        <taxon>Ascomycota</taxon>
        <taxon>Pezizomycotina</taxon>
        <taxon>Eurotiomycetes</taxon>
        <taxon>Eurotiomycetidae</taxon>
        <taxon>Eurotiales</taxon>
        <taxon>Aspergillaceae</taxon>
        <taxon>Aspergillus</taxon>
        <taxon>Aspergillus subgen. Circumdati</taxon>
    </lineage>
</organism>
<dbReference type="GO" id="GO:0016787">
    <property type="term" value="F:hydrolase activity"/>
    <property type="evidence" value="ECO:0007669"/>
    <property type="project" value="UniProtKB-KW"/>
</dbReference>
<feature type="compositionally biased region" description="Low complexity" evidence="6">
    <location>
        <begin position="150"/>
        <end position="179"/>
    </location>
</feature>
<reference evidence="8" key="1">
    <citation type="submission" date="2022-07" db="EMBL/GenBank/DDBJ databases">
        <title>Taxonomy of Aspergillus series Nigri: significant species reduction supported by multi-species coalescent approaches.</title>
        <authorList>
            <person name="Bian C."/>
            <person name="Kusuya Y."/>
            <person name="Sklenar F."/>
            <person name="D'hooge E."/>
            <person name="Yaguchi T."/>
            <person name="Takahashi H."/>
            <person name="Hubka V."/>
        </authorList>
    </citation>
    <scope>NUCLEOTIDE SEQUENCE</scope>
    <source>
        <strain evidence="8">CBS 733.88</strain>
    </source>
</reference>
<dbReference type="Gene3D" id="3.10.450.30">
    <property type="entry name" value="Microbial ribonucleases"/>
    <property type="match status" value="1"/>
</dbReference>
<evidence type="ECO:0000313" key="8">
    <source>
        <dbReference type="EMBL" id="GKZ20022.1"/>
    </source>
</evidence>
<evidence type="ECO:0000256" key="7">
    <source>
        <dbReference type="SAM" id="SignalP"/>
    </source>
</evidence>
<dbReference type="EMBL" id="BROQ01000025">
    <property type="protein sequence ID" value="GKZ20022.1"/>
    <property type="molecule type" value="Genomic_DNA"/>
</dbReference>
<evidence type="ECO:0000313" key="9">
    <source>
        <dbReference type="Proteomes" id="UP001143548"/>
    </source>
</evidence>
<dbReference type="InterPro" id="IPR000026">
    <property type="entry name" value="N1-like"/>
</dbReference>
<dbReference type="Proteomes" id="UP001143548">
    <property type="component" value="Unassembled WGS sequence"/>
</dbReference>
<dbReference type="GO" id="GO:0046589">
    <property type="term" value="F:ribonuclease T1 activity"/>
    <property type="evidence" value="ECO:0007669"/>
    <property type="project" value="UniProtKB-EC"/>
</dbReference>
<comment type="caution">
    <text evidence="8">The sequence shown here is derived from an EMBL/GenBank/DDBJ whole genome shotgun (WGS) entry which is preliminary data.</text>
</comment>
<accession>A0A9W5YQ48</accession>
<gene>
    <name evidence="8" type="ORF">AbraCBS73388_005198</name>
</gene>
<evidence type="ECO:0000256" key="5">
    <source>
        <dbReference type="ARBA" id="ARBA00023239"/>
    </source>
</evidence>
<dbReference type="Pfam" id="PF00545">
    <property type="entry name" value="Ribonuclease"/>
    <property type="match status" value="1"/>
</dbReference>
<protein>
    <submittedName>
        <fullName evidence="8">Uncharacterized protein</fullName>
    </submittedName>
</protein>
<feature type="region of interest" description="Disordered" evidence="6">
    <location>
        <begin position="150"/>
        <end position="200"/>
    </location>
</feature>
<keyword evidence="5" id="KW-0456">Lyase</keyword>
<keyword evidence="3" id="KW-0378">Hydrolase</keyword>
<dbReference type="SUPFAM" id="SSF53933">
    <property type="entry name" value="Microbial ribonucleases"/>
    <property type="match status" value="1"/>
</dbReference>
<keyword evidence="2" id="KW-0255">Endonuclease</keyword>
<evidence type="ECO:0000256" key="2">
    <source>
        <dbReference type="ARBA" id="ARBA00022759"/>
    </source>
</evidence>
<dbReference type="PANTHER" id="PTHR42104:SF2">
    <property type="entry name" value="GUANYL-SPECIFIC RIBONUCLEASE, PUTATIVE (AFU_ORTHOLOGUE AFUA_4G01200)-RELATED"/>
    <property type="match status" value="1"/>
</dbReference>
<evidence type="ECO:0000256" key="1">
    <source>
        <dbReference type="ARBA" id="ARBA00022722"/>
    </source>
</evidence>
<evidence type="ECO:0000256" key="4">
    <source>
        <dbReference type="ARBA" id="ARBA00023157"/>
    </source>
</evidence>
<feature type="signal peptide" evidence="7">
    <location>
        <begin position="1"/>
        <end position="18"/>
    </location>
</feature>
<dbReference type="InterPro" id="IPR016191">
    <property type="entry name" value="Ribonuclease/ribotoxin"/>
</dbReference>
<dbReference type="GO" id="GO:0003723">
    <property type="term" value="F:RNA binding"/>
    <property type="evidence" value="ECO:0007669"/>
    <property type="project" value="InterPro"/>
</dbReference>
<keyword evidence="4" id="KW-1015">Disulfide bond</keyword>
<evidence type="ECO:0000256" key="3">
    <source>
        <dbReference type="ARBA" id="ARBA00022801"/>
    </source>
</evidence>
<name>A0A9W5YQ48_9EURO</name>
<dbReference type="PANTHER" id="PTHR42104">
    <property type="entry name" value="EXTRACELLULAR GUANYL-SPECIFIC RIBONUCLEASE RNTA (AFU_ORTHOLOGUE AFUA_4G03230)"/>
    <property type="match status" value="1"/>
</dbReference>